<dbReference type="SMART" id="SM00418">
    <property type="entry name" value="HTH_ARSR"/>
    <property type="match status" value="1"/>
</dbReference>
<dbReference type="AlphaFoldDB" id="A0A9E9LD24"/>
<evidence type="ECO:0000313" key="5">
    <source>
        <dbReference type="EMBL" id="WAV90499.1"/>
    </source>
</evidence>
<dbReference type="NCBIfam" id="NF033788">
    <property type="entry name" value="HTH_metalloreg"/>
    <property type="match status" value="1"/>
</dbReference>
<dbReference type="InterPro" id="IPR036390">
    <property type="entry name" value="WH_DNA-bd_sf"/>
</dbReference>
<dbReference type="PANTHER" id="PTHR43132">
    <property type="entry name" value="ARSENICAL RESISTANCE OPERON REPRESSOR ARSR-RELATED"/>
    <property type="match status" value="1"/>
</dbReference>
<dbReference type="GO" id="GO:0003677">
    <property type="term" value="F:DNA binding"/>
    <property type="evidence" value="ECO:0007669"/>
    <property type="project" value="UniProtKB-KW"/>
</dbReference>
<feature type="domain" description="HTH arsR-type" evidence="4">
    <location>
        <begin position="10"/>
        <end position="104"/>
    </location>
</feature>
<dbReference type="PANTHER" id="PTHR43132:SF2">
    <property type="entry name" value="ARSENICAL RESISTANCE OPERON REPRESSOR ARSR-RELATED"/>
    <property type="match status" value="1"/>
</dbReference>
<proteinExistence type="predicted"/>
<dbReference type="Pfam" id="PF01022">
    <property type="entry name" value="HTH_5"/>
    <property type="match status" value="1"/>
</dbReference>
<sequence length="108" mass="12362">MSIQPSEWDRMNESAAQAVDFIKKLGNPDRLKLLCRLSQGECHVGQLEDECGIRQPTLSQQLGVLRRGGLIVPRKDGKQIFYRLSDGPIMEIMAILHRHFCSRRETSR</sequence>
<dbReference type="GO" id="GO:0003700">
    <property type="term" value="F:DNA-binding transcription factor activity"/>
    <property type="evidence" value="ECO:0007669"/>
    <property type="project" value="InterPro"/>
</dbReference>
<gene>
    <name evidence="5" type="ORF">NB646_06390</name>
</gene>
<dbReference type="RefSeq" id="WP_269315555.1">
    <property type="nucleotide sequence ID" value="NZ_CP098251.1"/>
</dbReference>
<dbReference type="PROSITE" id="PS50987">
    <property type="entry name" value="HTH_ARSR_2"/>
    <property type="match status" value="1"/>
</dbReference>
<reference evidence="5" key="1">
    <citation type="journal article" date="2022" name="Front. Microbiol.">
        <title>New perspectives on an old grouping: The genomic and phenotypic variability of Oxalobacter formigenes and the implications for calcium oxalate stone prevention.</title>
        <authorList>
            <person name="Chmiel J.A."/>
            <person name="Carr C."/>
            <person name="Stuivenberg G.A."/>
            <person name="Venema R."/>
            <person name="Chanyi R.M."/>
            <person name="Al K.F."/>
            <person name="Giguere D."/>
            <person name="Say H."/>
            <person name="Akouris P.P."/>
            <person name="Dominguez Romero S.A."/>
            <person name="Kwong A."/>
            <person name="Tai V."/>
            <person name="Koval S.F."/>
            <person name="Razvi H."/>
            <person name="Bjazevic J."/>
            <person name="Burton J.P."/>
        </authorList>
    </citation>
    <scope>NUCLEOTIDE SEQUENCE</scope>
    <source>
        <strain evidence="5">OxK</strain>
    </source>
</reference>
<evidence type="ECO:0000256" key="2">
    <source>
        <dbReference type="ARBA" id="ARBA00023125"/>
    </source>
</evidence>
<keyword evidence="3" id="KW-0804">Transcription</keyword>
<dbReference type="InterPro" id="IPR011991">
    <property type="entry name" value="ArsR-like_HTH"/>
</dbReference>
<dbReference type="PRINTS" id="PR00778">
    <property type="entry name" value="HTHARSR"/>
</dbReference>
<dbReference type="Gene3D" id="1.10.10.10">
    <property type="entry name" value="Winged helix-like DNA-binding domain superfamily/Winged helix DNA-binding domain"/>
    <property type="match status" value="1"/>
</dbReference>
<dbReference type="CDD" id="cd00090">
    <property type="entry name" value="HTH_ARSR"/>
    <property type="match status" value="1"/>
</dbReference>
<organism evidence="5">
    <name type="scientific">Oxalobacter aliiformigenes</name>
    <dbReference type="NCBI Taxonomy" id="2946593"/>
    <lineage>
        <taxon>Bacteria</taxon>
        <taxon>Pseudomonadati</taxon>
        <taxon>Pseudomonadota</taxon>
        <taxon>Betaproteobacteria</taxon>
        <taxon>Burkholderiales</taxon>
        <taxon>Oxalobacteraceae</taxon>
        <taxon>Oxalobacter</taxon>
    </lineage>
</organism>
<protein>
    <submittedName>
        <fullName evidence="5">Metalloregulator ArsR/SmtB family transcription factor</fullName>
    </submittedName>
</protein>
<dbReference type="InterPro" id="IPR051011">
    <property type="entry name" value="Metal_resp_trans_reg"/>
</dbReference>
<evidence type="ECO:0000256" key="3">
    <source>
        <dbReference type="ARBA" id="ARBA00023163"/>
    </source>
</evidence>
<keyword evidence="1" id="KW-0805">Transcription regulation</keyword>
<evidence type="ECO:0000259" key="4">
    <source>
        <dbReference type="PROSITE" id="PS50987"/>
    </source>
</evidence>
<dbReference type="InterPro" id="IPR036388">
    <property type="entry name" value="WH-like_DNA-bd_sf"/>
</dbReference>
<dbReference type="InterPro" id="IPR001845">
    <property type="entry name" value="HTH_ArsR_DNA-bd_dom"/>
</dbReference>
<dbReference type="EMBL" id="CP098251">
    <property type="protein sequence ID" value="WAV90499.1"/>
    <property type="molecule type" value="Genomic_DNA"/>
</dbReference>
<dbReference type="Proteomes" id="UP001164819">
    <property type="component" value="Chromosome"/>
</dbReference>
<keyword evidence="2" id="KW-0238">DNA-binding</keyword>
<dbReference type="SUPFAM" id="SSF46785">
    <property type="entry name" value="Winged helix' DNA-binding domain"/>
    <property type="match status" value="1"/>
</dbReference>
<name>A0A9E9LD24_9BURK</name>
<evidence type="ECO:0000256" key="1">
    <source>
        <dbReference type="ARBA" id="ARBA00023015"/>
    </source>
</evidence>
<accession>A0A9E9LD24</accession>